<dbReference type="EMBL" id="JBHSBI010000031">
    <property type="protein sequence ID" value="MFC4013955.1"/>
    <property type="molecule type" value="Genomic_DNA"/>
</dbReference>
<evidence type="ECO:0000256" key="1">
    <source>
        <dbReference type="SAM" id="MobiDB-lite"/>
    </source>
</evidence>
<keyword evidence="3" id="KW-1185">Reference proteome</keyword>
<accession>A0ABV8GJ25</accession>
<feature type="region of interest" description="Disordered" evidence="1">
    <location>
        <begin position="83"/>
        <end position="110"/>
    </location>
</feature>
<reference evidence="3" key="1">
    <citation type="journal article" date="2019" name="Int. J. Syst. Evol. Microbiol.">
        <title>The Global Catalogue of Microorganisms (GCM) 10K type strain sequencing project: providing services to taxonomists for standard genome sequencing and annotation.</title>
        <authorList>
            <consortium name="The Broad Institute Genomics Platform"/>
            <consortium name="The Broad Institute Genome Sequencing Center for Infectious Disease"/>
            <person name="Wu L."/>
            <person name="Ma J."/>
        </authorList>
    </citation>
    <scope>NUCLEOTIDE SEQUENCE [LARGE SCALE GENOMIC DNA]</scope>
    <source>
        <strain evidence="3">TBRC 1276</strain>
    </source>
</reference>
<comment type="caution">
    <text evidence="2">The sequence shown here is derived from an EMBL/GenBank/DDBJ whole genome shotgun (WGS) entry which is preliminary data.</text>
</comment>
<sequence>MFEPPPGDRFALGLRTAGRQARVPFGDAALSESRHWPAVHGGDLADLPEHGVHDDHGLSRTAEVRVSGSANIRTSLIYRKRVRNFGTNPDADEPGPSTLDHGETPSDFDPGPAAWHGYHFTHLNQLALEHLLGVRG</sequence>
<evidence type="ECO:0000313" key="3">
    <source>
        <dbReference type="Proteomes" id="UP001595851"/>
    </source>
</evidence>
<name>A0ABV8GJ25_9ACTN</name>
<dbReference type="Proteomes" id="UP001595851">
    <property type="component" value="Unassembled WGS sequence"/>
</dbReference>
<proteinExistence type="predicted"/>
<organism evidence="2 3">
    <name type="scientific">Nonomuraea purpurea</name>
    <dbReference type="NCBI Taxonomy" id="1849276"/>
    <lineage>
        <taxon>Bacteria</taxon>
        <taxon>Bacillati</taxon>
        <taxon>Actinomycetota</taxon>
        <taxon>Actinomycetes</taxon>
        <taxon>Streptosporangiales</taxon>
        <taxon>Streptosporangiaceae</taxon>
        <taxon>Nonomuraea</taxon>
    </lineage>
</organism>
<evidence type="ECO:0000313" key="2">
    <source>
        <dbReference type="EMBL" id="MFC4013955.1"/>
    </source>
</evidence>
<dbReference type="RefSeq" id="WP_379533808.1">
    <property type="nucleotide sequence ID" value="NZ_JBHSBI010000031.1"/>
</dbReference>
<protein>
    <submittedName>
        <fullName evidence="2">Uncharacterized protein</fullName>
    </submittedName>
</protein>
<gene>
    <name evidence="2" type="ORF">ACFOY2_42490</name>
</gene>